<organism evidence="1 2">
    <name type="scientific">Algoriphagus alkaliphilus</name>
    <dbReference type="NCBI Taxonomy" id="279824"/>
    <lineage>
        <taxon>Bacteria</taxon>
        <taxon>Pseudomonadati</taxon>
        <taxon>Bacteroidota</taxon>
        <taxon>Cytophagia</taxon>
        <taxon>Cytophagales</taxon>
        <taxon>Cyclobacteriaceae</taxon>
        <taxon>Algoriphagus</taxon>
    </lineage>
</organism>
<sequence length="97" mass="11084">MQHYETTLVETLENLRKEGYIEDFNIRFDSLICGDVCLLPSQFEVDQTFRFEGNTDPSDEAILFAISSLDGKLKGVVVNSYGVYSDDLTDDLMEKFK</sequence>
<evidence type="ECO:0000313" key="1">
    <source>
        <dbReference type="EMBL" id="SDA97338.1"/>
    </source>
</evidence>
<dbReference type="Proteomes" id="UP000198756">
    <property type="component" value="Unassembled WGS sequence"/>
</dbReference>
<dbReference type="STRING" id="279824.SAMN03080617_04358"/>
<accession>A0A1G5ZR73</accession>
<proteinExistence type="predicted"/>
<gene>
    <name evidence="1" type="ORF">SAMN03080617_04358</name>
</gene>
<evidence type="ECO:0008006" key="3">
    <source>
        <dbReference type="Google" id="ProtNLM"/>
    </source>
</evidence>
<evidence type="ECO:0000313" key="2">
    <source>
        <dbReference type="Proteomes" id="UP000198756"/>
    </source>
</evidence>
<dbReference type="OrthoDB" id="8418771at2"/>
<name>A0A1G5ZR73_9BACT</name>
<dbReference type="RefSeq" id="WP_092735193.1">
    <property type="nucleotide sequence ID" value="NZ_FMXE01000064.1"/>
</dbReference>
<dbReference type="AlphaFoldDB" id="A0A1G5ZR73"/>
<keyword evidence="2" id="KW-1185">Reference proteome</keyword>
<dbReference type="EMBL" id="FMXE01000064">
    <property type="protein sequence ID" value="SDA97338.1"/>
    <property type="molecule type" value="Genomic_DNA"/>
</dbReference>
<protein>
    <recommendedName>
        <fullName evidence="3">Phosphoribosylpyrophosphate synthetase</fullName>
    </recommendedName>
</protein>
<reference evidence="2" key="1">
    <citation type="submission" date="2016-10" db="EMBL/GenBank/DDBJ databases">
        <authorList>
            <person name="Varghese N."/>
            <person name="Submissions S."/>
        </authorList>
    </citation>
    <scope>NUCLEOTIDE SEQUENCE [LARGE SCALE GENOMIC DNA]</scope>
    <source>
        <strain evidence="2">DSM 22703</strain>
    </source>
</reference>